<feature type="signal peptide" evidence="2">
    <location>
        <begin position="1"/>
        <end position="25"/>
    </location>
</feature>
<evidence type="ECO:0000313" key="4">
    <source>
        <dbReference type="Proteomes" id="UP000318336"/>
    </source>
</evidence>
<feature type="compositionally biased region" description="Pro residues" evidence="1">
    <location>
        <begin position="355"/>
        <end position="365"/>
    </location>
</feature>
<dbReference type="PROSITE" id="PS51257">
    <property type="entry name" value="PROKAR_LIPOPROTEIN"/>
    <property type="match status" value="1"/>
</dbReference>
<keyword evidence="4" id="KW-1185">Reference proteome</keyword>
<feature type="compositionally biased region" description="Low complexity" evidence="1">
    <location>
        <begin position="366"/>
        <end position="393"/>
    </location>
</feature>
<dbReference type="EMBL" id="VFOK01000001">
    <property type="protein sequence ID" value="TQL32538.1"/>
    <property type="molecule type" value="Genomic_DNA"/>
</dbReference>
<sequence length="399" mass="41264">MRPAPRRVLPVIAAVSLATALSACSSDDSASDSRSDAPSSSARPTLTGCDGPAAPKFTGTTQAYDSVAKVDQDESVGVQTSEPTLTKVSSGARGWAVAQLKVHASVLTNGVFAVSPDSFVLVDPQGKQCTRPRTSALPSPLAVSEIDERKSVTGTVGFLVPDDADLSEYSVVYVGDPSSRTAAAKWSSEGTAPKSVSATTCSNKPSPMGLEDGVERTSFGGERDTIGDPRTGAVRVAVSHPRPKTLEPSDRHPNNVDGLEVTVKVEAVGSVAFVERNMFQMVDGKNNLCGYSQLGTEGENLSSDLVPAGQTRTYTLIFWAPKGSASDLKDLQVIYRSRATSNTGDAAFYNKNENPPYPKPAPKPRPSGSSSAPSSSAPSGSSSPAPSTGSGTPAPSPSS</sequence>
<dbReference type="RefSeq" id="WP_142004618.1">
    <property type="nucleotide sequence ID" value="NZ_CAJTBP010000001.1"/>
</dbReference>
<evidence type="ECO:0000313" key="3">
    <source>
        <dbReference type="EMBL" id="TQL32538.1"/>
    </source>
</evidence>
<organism evidence="3 4">
    <name type="scientific">Barrientosiimonas humi</name>
    <dbReference type="NCBI Taxonomy" id="999931"/>
    <lineage>
        <taxon>Bacteria</taxon>
        <taxon>Bacillati</taxon>
        <taxon>Actinomycetota</taxon>
        <taxon>Actinomycetes</taxon>
        <taxon>Micrococcales</taxon>
        <taxon>Dermacoccaceae</taxon>
        <taxon>Barrientosiimonas</taxon>
    </lineage>
</organism>
<feature type="compositionally biased region" description="Polar residues" evidence="1">
    <location>
        <begin position="188"/>
        <end position="205"/>
    </location>
</feature>
<feature type="region of interest" description="Disordered" evidence="1">
    <location>
        <begin position="185"/>
        <end position="214"/>
    </location>
</feature>
<comment type="caution">
    <text evidence="3">The sequence shown here is derived from an EMBL/GenBank/DDBJ whole genome shotgun (WGS) entry which is preliminary data.</text>
</comment>
<dbReference type="Proteomes" id="UP000318336">
    <property type="component" value="Unassembled WGS sequence"/>
</dbReference>
<reference evidence="3 4" key="1">
    <citation type="submission" date="2019-06" db="EMBL/GenBank/DDBJ databases">
        <title>Sequencing the genomes of 1000 actinobacteria strains.</title>
        <authorList>
            <person name="Klenk H.-P."/>
        </authorList>
    </citation>
    <scope>NUCLEOTIDE SEQUENCE [LARGE SCALE GENOMIC DNA]</scope>
    <source>
        <strain evidence="3 4">DSM 24617</strain>
    </source>
</reference>
<proteinExistence type="predicted"/>
<feature type="region of interest" description="Disordered" evidence="1">
    <location>
        <begin position="344"/>
        <end position="399"/>
    </location>
</feature>
<gene>
    <name evidence="3" type="ORF">FB554_0664</name>
</gene>
<accession>A0A542X9M6</accession>
<evidence type="ECO:0000256" key="1">
    <source>
        <dbReference type="SAM" id="MobiDB-lite"/>
    </source>
</evidence>
<dbReference type="OrthoDB" id="5144184at2"/>
<feature type="region of interest" description="Disordered" evidence="1">
    <location>
        <begin position="24"/>
        <end position="60"/>
    </location>
</feature>
<dbReference type="AlphaFoldDB" id="A0A542X9M6"/>
<evidence type="ECO:0008006" key="5">
    <source>
        <dbReference type="Google" id="ProtNLM"/>
    </source>
</evidence>
<name>A0A542X9M6_9MICO</name>
<evidence type="ECO:0000256" key="2">
    <source>
        <dbReference type="SAM" id="SignalP"/>
    </source>
</evidence>
<feature type="chain" id="PRO_5038951303" description="DUF4352 domain-containing protein" evidence="2">
    <location>
        <begin position="26"/>
        <end position="399"/>
    </location>
</feature>
<keyword evidence="2" id="KW-0732">Signal</keyword>
<protein>
    <recommendedName>
        <fullName evidence="5">DUF4352 domain-containing protein</fullName>
    </recommendedName>
</protein>